<dbReference type="Proteomes" id="UP000694910">
    <property type="component" value="Unplaced"/>
</dbReference>
<proteinExistence type="predicted"/>
<organism evidence="1 2">
    <name type="scientific">Ceratotherium simum simum</name>
    <name type="common">Southern white rhinoceros</name>
    <dbReference type="NCBI Taxonomy" id="73337"/>
    <lineage>
        <taxon>Eukaryota</taxon>
        <taxon>Metazoa</taxon>
        <taxon>Chordata</taxon>
        <taxon>Craniata</taxon>
        <taxon>Vertebrata</taxon>
        <taxon>Euteleostomi</taxon>
        <taxon>Mammalia</taxon>
        <taxon>Eutheria</taxon>
        <taxon>Laurasiatheria</taxon>
        <taxon>Perissodactyla</taxon>
        <taxon>Rhinocerotidae</taxon>
        <taxon>Ceratotherium</taxon>
    </lineage>
</organism>
<dbReference type="PANTHER" id="PTHR33517">
    <property type="entry name" value="PROTEIN FAM170B-RELATED"/>
    <property type="match status" value="1"/>
</dbReference>
<accession>A0ABM0HDN0</accession>
<gene>
    <name evidence="2" type="primary">LOC101395915</name>
</gene>
<reference evidence="2" key="1">
    <citation type="submission" date="2025-08" db="UniProtKB">
        <authorList>
            <consortium name="RefSeq"/>
        </authorList>
    </citation>
    <scope>IDENTIFICATION</scope>
</reference>
<dbReference type="GeneID" id="101395915"/>
<name>A0ABM0HDN0_CERSS</name>
<dbReference type="PANTHER" id="PTHR33517:SF4">
    <property type="entry name" value="SPERMATOGENESIS-ASSOCIATED PROTEIN 46"/>
    <property type="match status" value="1"/>
</dbReference>
<dbReference type="RefSeq" id="XP_004424883.2">
    <property type="nucleotide sequence ID" value="XM_004424826.2"/>
</dbReference>
<sequence length="283" mass="31325">MGLPCDVSCAQNVYRLDNPIKPFGSRCVTSILHGRQTMENFSLLSISGPRISSSALSTFPDIMSSHATSLPGIAKTALPTEASSPAQALPPQHQSSALRHGVVNTVLLPDCILGDSQNGEQLRRNCTIYRPWFSPYSYFICRDKENHLEAHSFPEVQRDEGSGDTCLPEDMAESICSSSSSPENTCLQEATKKSRHGMDSVDYITSRDILMASKWHLGQQNGYKCASCCRMYPTLHSLKSHIKGGFKEGFSCKVYYRKLKTLWCKEKARPGDRLSLGSCQAFK</sequence>
<evidence type="ECO:0000313" key="1">
    <source>
        <dbReference type="Proteomes" id="UP000694910"/>
    </source>
</evidence>
<protein>
    <submittedName>
        <fullName evidence="2">Uncharacterized protein C1orf111 homolog</fullName>
    </submittedName>
</protein>
<dbReference type="Pfam" id="PF17734">
    <property type="entry name" value="Spt46"/>
    <property type="match status" value="1"/>
</dbReference>
<evidence type="ECO:0000313" key="2">
    <source>
        <dbReference type="RefSeq" id="XP_004424883.2"/>
    </source>
</evidence>
<keyword evidence="1" id="KW-1185">Reference proteome</keyword>
<dbReference type="InterPro" id="IPR040879">
    <property type="entry name" value="Spt46-like"/>
</dbReference>